<dbReference type="OrthoDB" id="6058702at2"/>
<evidence type="ECO:0000256" key="1">
    <source>
        <dbReference type="SAM" id="Phobius"/>
    </source>
</evidence>
<gene>
    <name evidence="2" type="ORF">B9Y64_21615</name>
</gene>
<feature type="transmembrane region" description="Helical" evidence="1">
    <location>
        <begin position="69"/>
        <end position="91"/>
    </location>
</feature>
<keyword evidence="1" id="KW-1133">Transmembrane helix</keyword>
<evidence type="ECO:0000313" key="2">
    <source>
        <dbReference type="EMBL" id="PJL22934.1"/>
    </source>
</evidence>
<feature type="transmembrane region" description="Helical" evidence="1">
    <location>
        <begin position="6"/>
        <end position="25"/>
    </location>
</feature>
<keyword evidence="1" id="KW-0472">Membrane</keyword>
<sequence length="100" mass="11507">MNSLVFAFQIEFFVAALCAFVIFYMQVRGYRKHRKQFFVTLAISTLFAVAATLMRALPYFLRMPESQSVMVYWLSVPLAILATALATWGSVQFFQAFDDK</sequence>
<evidence type="ECO:0000313" key="3">
    <source>
        <dbReference type="Proteomes" id="UP000230167"/>
    </source>
</evidence>
<comment type="caution">
    <text evidence="2">The sequence shown here is derived from an EMBL/GenBank/DDBJ whole genome shotgun (WGS) entry which is preliminary data.</text>
</comment>
<accession>A0A2J0U313</accession>
<proteinExistence type="predicted"/>
<dbReference type="RefSeq" id="WP_100442415.1">
    <property type="nucleotide sequence ID" value="NZ_CBCPIZ010000053.1"/>
</dbReference>
<protein>
    <recommendedName>
        <fullName evidence="4">Transmembrane protein</fullName>
    </recommendedName>
</protein>
<feature type="transmembrane region" description="Helical" evidence="1">
    <location>
        <begin position="37"/>
        <end position="57"/>
    </location>
</feature>
<organism evidence="2 3">
    <name type="scientific">Stenotrophomonas maltophilia</name>
    <name type="common">Pseudomonas maltophilia</name>
    <name type="synonym">Xanthomonas maltophilia</name>
    <dbReference type="NCBI Taxonomy" id="40324"/>
    <lineage>
        <taxon>Bacteria</taxon>
        <taxon>Pseudomonadati</taxon>
        <taxon>Pseudomonadota</taxon>
        <taxon>Gammaproteobacteria</taxon>
        <taxon>Lysobacterales</taxon>
        <taxon>Lysobacteraceae</taxon>
        <taxon>Stenotrophomonas</taxon>
        <taxon>Stenotrophomonas maltophilia group</taxon>
    </lineage>
</organism>
<evidence type="ECO:0008006" key="4">
    <source>
        <dbReference type="Google" id="ProtNLM"/>
    </source>
</evidence>
<dbReference type="EMBL" id="NEQV01000011">
    <property type="protein sequence ID" value="PJL22934.1"/>
    <property type="molecule type" value="Genomic_DNA"/>
</dbReference>
<dbReference type="Proteomes" id="UP000230167">
    <property type="component" value="Unassembled WGS sequence"/>
</dbReference>
<reference evidence="2 3" key="1">
    <citation type="journal article" date="2017" name="Front. Microbiol.">
        <title>Double-Face Meets the Bacterial World: The Opportunistic Pathogen Stenotrophomonas maltophilia.</title>
        <authorList>
            <person name="Lira F."/>
            <person name="Berg G."/>
            <person name="Martinez J.L."/>
        </authorList>
    </citation>
    <scope>NUCLEOTIDE SEQUENCE [LARGE SCALE GENOMIC DNA]</scope>
    <source>
        <strain evidence="2 3">EA1</strain>
    </source>
</reference>
<dbReference type="AlphaFoldDB" id="A0A2J0U313"/>
<name>A0A2J0U313_STEMA</name>
<keyword evidence="1" id="KW-0812">Transmembrane</keyword>